<dbReference type="Pfam" id="PF23666">
    <property type="entry name" value="Rcc01698_C"/>
    <property type="match status" value="1"/>
</dbReference>
<evidence type="ECO:0000259" key="3">
    <source>
        <dbReference type="Pfam" id="PF23666"/>
    </source>
</evidence>
<dbReference type="InterPro" id="IPR056490">
    <property type="entry name" value="Rcc01698_C"/>
</dbReference>
<name>A0A1Q9AI22_9HYPH</name>
<evidence type="ECO:0000313" key="5">
    <source>
        <dbReference type="Proteomes" id="UP000186143"/>
    </source>
</evidence>
<dbReference type="CDD" id="cd19607">
    <property type="entry name" value="GTA_TIM-barrel-like"/>
    <property type="match status" value="1"/>
</dbReference>
<reference evidence="4 5" key="1">
    <citation type="submission" date="2016-09" db="EMBL/GenBank/DDBJ databases">
        <title>Rhizobium sp. nov., a novel species isolated from the rice rhizosphere.</title>
        <authorList>
            <person name="Zhao J."/>
            <person name="Zhang X."/>
        </authorList>
    </citation>
    <scope>NUCLEOTIDE SEQUENCE [LARGE SCALE GENOMIC DNA]</scope>
    <source>
        <strain evidence="4 5">MH17</strain>
    </source>
</reference>
<dbReference type="EMBL" id="MKIO01000031">
    <property type="protein sequence ID" value="OLP54912.1"/>
    <property type="molecule type" value="Genomic_DNA"/>
</dbReference>
<dbReference type="Pfam" id="PF13550">
    <property type="entry name" value="Phage-tail_3"/>
    <property type="match status" value="1"/>
</dbReference>
<gene>
    <name evidence="4" type="ORF">BJF92_14020</name>
</gene>
<dbReference type="Pfam" id="PF13547">
    <property type="entry name" value="GTA_TIM"/>
    <property type="match status" value="1"/>
</dbReference>
<proteinExistence type="predicted"/>
<dbReference type="InterPro" id="IPR032876">
    <property type="entry name" value="J_dom"/>
</dbReference>
<dbReference type="Gene3D" id="3.20.20.80">
    <property type="entry name" value="Glycosidases"/>
    <property type="match status" value="1"/>
</dbReference>
<sequence>MATLLLQAAGAALGSVFGPVGSIIGRAAGAMAGSAIDRALFGQTQSMGPRLGDARLVGAEEGTAMPRAYGTVKLGGTLIWATRFEEETRVERQGGKGSGPRLETYRYHANFALGLCEGPIAAVRRVWADGRELDLTTIEMRVYLGTRSQLPDPLIEAKQGEGMAPAYRGLAYLVFEHFPLEAYGNRLPAIQAEVLRSVGTLESQIRAVTLIPGATEHGYDPNSVSESLGEGESRFVNRHVFQASSDWTASLDELQALCPKLERVALVVSWFGTDLRAGVCRILPGVETPKREGESSAWRVAGLTRSQAHPITGAGGSPAYGGTPSDASVIAAIADLKARGLKVVLYPFLMMDIPANNNLPDPYGAGAQAAFPWRGRITSAIAPGRPGTTDGTAALRGEIVRFMGAADASDFTIVDGEIRCSAQDEGYRRMVLHAAMLVKRAGGVEAMLIGSELVGLTVLRDSAGAFPFVEALIDLASDVRAVLGAGVKLTYGADWTEYFGYHPQDGSGDVLYHLDPLWASPMIDAVGIDNYMPLADWRDEDVAQGNPDGFRLAADRAAMTAMIAGGEGFDWYYPDAAARRERRRVPITDGGAAKPWTFRVKDIEAWWASAHYDRVNGQEVAAPTAWVARMKPIWFTELGCPAIDKGANQPNVFLDPKSAESAAPYFSTGRRDDLTQRRFLEAHLAYWAGRPGPRAVDPAHIFLWTWDARAFPAFPQQTALFADGDNWRTGHWLNGRLGAGTLPDILAVLLADHGFDAADTEAVSGDLIGYVKAEQGSARTLIEPLMAAFCLDAVERGERLAFRSRLLCAGPPVTLDVLAEQPDEPAFIETRAHDSELSGAAVLDYLDPDTGYGRGTARALAPLAANSRVLALSVAGVLHAEAAAAAVEMALRDHQASGRRLSFALGPNVLAMEPGDCITLAPGPEGVFRIERIEDGAVRRVDTRAFVPAKPGAPERPQRRAASGRDAARGYAPLVVPMDLPPFEPGAPQDFARIAVFARPWRRAVLSVSPVREDFAVRQNLNRPATLGSLAEPLPSGVAGRLMPTTMTIDLRAGACESVVMLALLNGANRLAVQARNGAWEVLSFLTAEEVAAGRWQLSGLLRGLGGSTDAMAAGASAGARVIRLDAAVPPCGLTADEVGRPLWWVADGLGAASAAPAPFSFTGGLRASTPLAPVHLRAERQADGDVLISWIRCGRLDGDAWADGDIPFDEPQERYRVELLSDEGALRRTVTVTTPAFLYSQADELADWSGRQDRLRLRIRQVGRVVSAGLPAEAVLFP</sequence>
<evidence type="ECO:0008006" key="6">
    <source>
        <dbReference type="Google" id="ProtNLM"/>
    </source>
</evidence>
<feature type="domain" description="Rcc01698-like C-terminal" evidence="3">
    <location>
        <begin position="1025"/>
        <end position="1123"/>
    </location>
</feature>
<dbReference type="InterPro" id="IPR017853">
    <property type="entry name" value="GH"/>
</dbReference>
<dbReference type="InterPro" id="IPR025195">
    <property type="entry name" value="GTA_TIM_dom"/>
</dbReference>
<dbReference type="STRING" id="1672749.BJF92_14020"/>
<organism evidence="4 5">
    <name type="scientific">Xaviernesmea rhizosphaerae</name>
    <dbReference type="NCBI Taxonomy" id="1672749"/>
    <lineage>
        <taxon>Bacteria</taxon>
        <taxon>Pseudomonadati</taxon>
        <taxon>Pseudomonadota</taxon>
        <taxon>Alphaproteobacteria</taxon>
        <taxon>Hyphomicrobiales</taxon>
        <taxon>Rhizobiaceae</taxon>
        <taxon>Rhizobium/Agrobacterium group</taxon>
        <taxon>Xaviernesmea</taxon>
    </lineage>
</organism>
<evidence type="ECO:0000313" key="4">
    <source>
        <dbReference type="EMBL" id="OLP54912.1"/>
    </source>
</evidence>
<dbReference type="OrthoDB" id="8445115at2"/>
<comment type="caution">
    <text evidence="4">The sequence shown here is derived from an EMBL/GenBank/DDBJ whole genome shotgun (WGS) entry which is preliminary data.</text>
</comment>
<evidence type="ECO:0000259" key="2">
    <source>
        <dbReference type="Pfam" id="PF13550"/>
    </source>
</evidence>
<dbReference type="RefSeq" id="WP_075635473.1">
    <property type="nucleotide sequence ID" value="NZ_MKIO01000031.1"/>
</dbReference>
<feature type="domain" description="Tip attachment protein J" evidence="2">
    <location>
        <begin position="774"/>
        <end position="935"/>
    </location>
</feature>
<dbReference type="SUPFAM" id="SSF51445">
    <property type="entry name" value="(Trans)glycosidases"/>
    <property type="match status" value="1"/>
</dbReference>
<feature type="domain" description="GTA TIM-barrel-like" evidence="1">
    <location>
        <begin position="426"/>
        <end position="715"/>
    </location>
</feature>
<dbReference type="AlphaFoldDB" id="A0A1Q9AI22"/>
<protein>
    <recommendedName>
        <fullName evidence="6">Phage tail protein</fullName>
    </recommendedName>
</protein>
<dbReference type="Proteomes" id="UP000186143">
    <property type="component" value="Unassembled WGS sequence"/>
</dbReference>
<evidence type="ECO:0000259" key="1">
    <source>
        <dbReference type="Pfam" id="PF13547"/>
    </source>
</evidence>
<accession>A0A1Q9AI22</accession>